<sequence length="205" mass="24851">MYAPLSLCLFKLLNEILKNISVVDVSQLENDSDIIVQWLNDEKNEQFQFKTIHTLQFSLEDNKWNMFRKRLILYSPNLKRLIINYKTILKITNHYNDVKFHVIFKNIRELILADFFVENVSDIVKYFINVRYLIIIHQGYKTKLFKMNDIVEIFILMKNLAYIQLPFNPETLYNTINSIYKQLELCYDCFYVDFIYPAKYIQIWK</sequence>
<accession>A0A8S2VCE5</accession>
<comment type="caution">
    <text evidence="1">The sequence shown here is derived from an EMBL/GenBank/DDBJ whole genome shotgun (WGS) entry which is preliminary data.</text>
</comment>
<gene>
    <name evidence="1" type="ORF">TMI583_LOCUS43087</name>
</gene>
<dbReference type="EMBL" id="CAJOBA010071049">
    <property type="protein sequence ID" value="CAF4392002.1"/>
    <property type="molecule type" value="Genomic_DNA"/>
</dbReference>
<organism evidence="1 2">
    <name type="scientific">Didymodactylos carnosus</name>
    <dbReference type="NCBI Taxonomy" id="1234261"/>
    <lineage>
        <taxon>Eukaryota</taxon>
        <taxon>Metazoa</taxon>
        <taxon>Spiralia</taxon>
        <taxon>Gnathifera</taxon>
        <taxon>Rotifera</taxon>
        <taxon>Eurotatoria</taxon>
        <taxon>Bdelloidea</taxon>
        <taxon>Philodinida</taxon>
        <taxon>Philodinidae</taxon>
        <taxon>Didymodactylos</taxon>
    </lineage>
</organism>
<dbReference type="Proteomes" id="UP000682733">
    <property type="component" value="Unassembled WGS sequence"/>
</dbReference>
<proteinExistence type="predicted"/>
<name>A0A8S2VCE5_9BILA</name>
<protein>
    <submittedName>
        <fullName evidence="1">Uncharacterized protein</fullName>
    </submittedName>
</protein>
<dbReference type="AlphaFoldDB" id="A0A8S2VCE5"/>
<reference evidence="1" key="1">
    <citation type="submission" date="2021-02" db="EMBL/GenBank/DDBJ databases">
        <authorList>
            <person name="Nowell W R."/>
        </authorList>
    </citation>
    <scope>NUCLEOTIDE SEQUENCE</scope>
</reference>
<evidence type="ECO:0000313" key="2">
    <source>
        <dbReference type="Proteomes" id="UP000682733"/>
    </source>
</evidence>
<evidence type="ECO:0000313" key="1">
    <source>
        <dbReference type="EMBL" id="CAF4392002.1"/>
    </source>
</evidence>